<gene>
    <name evidence="2" type="ordered locus">AXY_00030</name>
</gene>
<dbReference type="eggNOG" id="COG2501">
    <property type="taxonomic scope" value="Bacteria"/>
</dbReference>
<dbReference type="STRING" id="698758.AXY_00030"/>
<reference evidence="2 3" key="1">
    <citation type="submission" date="2011-01" db="EMBL/GenBank/DDBJ databases">
        <title>Whole genome sequence of Amphibacillus xylinus NBRC 15112.</title>
        <authorList>
            <person name="Nakazawa H."/>
            <person name="Katano Y."/>
            <person name="Nakamura S."/>
            <person name="Sasagawa M."/>
            <person name="Fukada J."/>
            <person name="Arai T."/>
            <person name="Sasakura N."/>
            <person name="Mochizuki D."/>
            <person name="Hosoyama A."/>
            <person name="Harada K."/>
            <person name="Horikawa H."/>
            <person name="Kato Y."/>
            <person name="Harada T."/>
            <person name="Sasaki K."/>
            <person name="Sekiguchi M."/>
            <person name="Hodoyama M."/>
            <person name="Nishiko R."/>
            <person name="Narita H."/>
            <person name="Hanamaki A."/>
            <person name="Hata C."/>
            <person name="Konno Y."/>
            <person name="Niimura Y."/>
            <person name="Yamazaki S."/>
            <person name="Fujita N."/>
        </authorList>
    </citation>
    <scope>NUCLEOTIDE SEQUENCE [LARGE SCALE GENOMIC DNA]</scope>
    <source>
        <strain evidence="3">ATCC 51415 / DSM 6626 / JCM 7361 / LMG 17667 / NBRC 15112 / Ep01</strain>
    </source>
</reference>
<dbReference type="NCBIfam" id="TIGR02988">
    <property type="entry name" value="YaaA_near_RecF"/>
    <property type="match status" value="1"/>
</dbReference>
<evidence type="ECO:0000313" key="2">
    <source>
        <dbReference type="EMBL" id="BAM46135.1"/>
    </source>
</evidence>
<evidence type="ECO:0000313" key="3">
    <source>
        <dbReference type="Proteomes" id="UP000006294"/>
    </source>
</evidence>
<dbReference type="GO" id="GO:0003723">
    <property type="term" value="F:RNA binding"/>
    <property type="evidence" value="ECO:0007669"/>
    <property type="project" value="UniProtKB-KW"/>
</dbReference>
<proteinExistence type="predicted"/>
<dbReference type="EMBL" id="AP012050">
    <property type="protein sequence ID" value="BAM46135.1"/>
    <property type="molecule type" value="Genomic_DNA"/>
</dbReference>
<dbReference type="PROSITE" id="PS50889">
    <property type="entry name" value="S4"/>
    <property type="match status" value="1"/>
</dbReference>
<keyword evidence="3" id="KW-1185">Reference proteome</keyword>
<sequence>MKPEKIQIKTDYIQLGQFLKLANIVDSGGSVKYFLNDYAVFVNGDQDQRRGKKLYPGDIIEVEEVGQFQIVKE</sequence>
<organism evidence="2 3">
    <name type="scientific">Amphibacillus xylanus (strain ATCC 51415 / DSM 6626 / JCM 7361 / LMG 17667 / NBRC 15112 / Ep01)</name>
    <dbReference type="NCBI Taxonomy" id="698758"/>
    <lineage>
        <taxon>Bacteria</taxon>
        <taxon>Bacillati</taxon>
        <taxon>Bacillota</taxon>
        <taxon>Bacilli</taxon>
        <taxon>Bacillales</taxon>
        <taxon>Bacillaceae</taxon>
        <taxon>Amphibacillus</taxon>
    </lineage>
</organism>
<accession>K0IV28</accession>
<dbReference type="KEGG" id="axl:AXY_00030"/>
<dbReference type="Pfam" id="PF13275">
    <property type="entry name" value="S4_2"/>
    <property type="match status" value="1"/>
</dbReference>
<dbReference type="SUPFAM" id="SSF55174">
    <property type="entry name" value="Alpha-L RNA-binding motif"/>
    <property type="match status" value="1"/>
</dbReference>
<keyword evidence="1" id="KW-0694">RNA-binding</keyword>
<dbReference type="HOGENOM" id="CLU_127162_2_2_9"/>
<dbReference type="Gene3D" id="3.10.290.10">
    <property type="entry name" value="RNA-binding S4 domain"/>
    <property type="match status" value="1"/>
</dbReference>
<dbReference type="InterPro" id="IPR014330">
    <property type="entry name" value="RNA-bd_S4-rel_YaaA"/>
</dbReference>
<dbReference type="RefSeq" id="WP_015008742.1">
    <property type="nucleotide sequence ID" value="NC_018704.1"/>
</dbReference>
<dbReference type="PATRIC" id="fig|698758.3.peg.3"/>
<protein>
    <submittedName>
        <fullName evidence="2">Uncharacterized protein</fullName>
    </submittedName>
</protein>
<evidence type="ECO:0000256" key="1">
    <source>
        <dbReference type="PROSITE-ProRule" id="PRU00182"/>
    </source>
</evidence>
<dbReference type="AlphaFoldDB" id="K0IV28"/>
<dbReference type="InterPro" id="IPR036986">
    <property type="entry name" value="S4_RNA-bd_sf"/>
</dbReference>
<dbReference type="Proteomes" id="UP000006294">
    <property type="component" value="Chromosome"/>
</dbReference>
<name>K0IV28_AMPXN</name>
<dbReference type="OrthoDB" id="9811532at2"/>